<evidence type="ECO:0008006" key="6">
    <source>
        <dbReference type="Google" id="ProtNLM"/>
    </source>
</evidence>
<dbReference type="KEGG" id="cohn:KCTCHS21_35510"/>
<reference evidence="4 5" key="1">
    <citation type="submission" date="2019-01" db="EMBL/GenBank/DDBJ databases">
        <title>Complete genome sequence of Cohnella hallensis HS21 isolated from Korean fir (Abies koreana) rhizospheric soil.</title>
        <authorList>
            <person name="Jiang L."/>
            <person name="Kang S.W."/>
            <person name="Kim S."/>
            <person name="Jung J."/>
            <person name="Kim C.Y."/>
            <person name="Kim D.H."/>
            <person name="Kim S.W."/>
            <person name="Lee J."/>
        </authorList>
    </citation>
    <scope>NUCLEOTIDE SEQUENCE [LARGE SCALE GENOMIC DNA]</scope>
    <source>
        <strain evidence="4 5">HS21</strain>
    </source>
</reference>
<keyword evidence="2" id="KW-1133">Transmembrane helix</keyword>
<evidence type="ECO:0000313" key="4">
    <source>
        <dbReference type="EMBL" id="BBI34152.1"/>
    </source>
</evidence>
<feature type="chain" id="PRO_5019184847" description="Gram-positive cocci surface proteins LPxTG domain-containing protein" evidence="3">
    <location>
        <begin position="33"/>
        <end position="262"/>
    </location>
</feature>
<accession>A0A3T1D7U4</accession>
<evidence type="ECO:0000313" key="5">
    <source>
        <dbReference type="Proteomes" id="UP000289856"/>
    </source>
</evidence>
<evidence type="ECO:0000256" key="2">
    <source>
        <dbReference type="SAM" id="Phobius"/>
    </source>
</evidence>
<feature type="signal peptide" evidence="3">
    <location>
        <begin position="1"/>
        <end position="32"/>
    </location>
</feature>
<keyword evidence="2" id="KW-0472">Membrane</keyword>
<dbReference type="NCBIfam" id="TIGR01167">
    <property type="entry name" value="LPXTG_anchor"/>
    <property type="match status" value="1"/>
</dbReference>
<name>A0A3T1D7U4_9BACL</name>
<gene>
    <name evidence="4" type="ORF">KCTCHS21_35510</name>
</gene>
<evidence type="ECO:0000256" key="1">
    <source>
        <dbReference type="SAM" id="MobiDB-lite"/>
    </source>
</evidence>
<dbReference type="EMBL" id="AP019400">
    <property type="protein sequence ID" value="BBI34152.1"/>
    <property type="molecule type" value="Genomic_DNA"/>
</dbReference>
<evidence type="ECO:0000256" key="3">
    <source>
        <dbReference type="SAM" id="SignalP"/>
    </source>
</evidence>
<dbReference type="InterPro" id="IPR008979">
    <property type="entry name" value="Galactose-bd-like_sf"/>
</dbReference>
<feature type="compositionally biased region" description="Basic and acidic residues" evidence="1">
    <location>
        <begin position="187"/>
        <end position="215"/>
    </location>
</feature>
<keyword evidence="5" id="KW-1185">Reference proteome</keyword>
<proteinExistence type="predicted"/>
<dbReference type="AlphaFoldDB" id="A0A3T1D7U4"/>
<keyword evidence="3" id="KW-0732">Signal</keyword>
<dbReference type="SUPFAM" id="SSF49785">
    <property type="entry name" value="Galactose-binding domain-like"/>
    <property type="match status" value="1"/>
</dbReference>
<dbReference type="Gene3D" id="2.60.120.430">
    <property type="entry name" value="Galactose-binding lectin"/>
    <property type="match status" value="1"/>
</dbReference>
<organism evidence="4 5">
    <name type="scientific">Cohnella abietis</name>
    <dbReference type="NCBI Taxonomy" id="2507935"/>
    <lineage>
        <taxon>Bacteria</taxon>
        <taxon>Bacillati</taxon>
        <taxon>Bacillota</taxon>
        <taxon>Bacilli</taxon>
        <taxon>Bacillales</taxon>
        <taxon>Paenibacillaceae</taxon>
        <taxon>Cohnella</taxon>
    </lineage>
</organism>
<protein>
    <recommendedName>
        <fullName evidence="6">Gram-positive cocci surface proteins LPxTG domain-containing protein</fullName>
    </recommendedName>
</protein>
<sequence length="262" mass="27722">MTSLLKKKSFKLSLSLLVALNLLFVTGLTAMAASDNLVFDNYNRATLSDFAGAKVGAQWTGGDAGKSATIEDNALKLEYASKGWFGTGGGIDASEYKYLKITIKGASGGEGADFDLNYAVGETVKTIGKNFADLSGVAITKDYKDIYIDLAANKIDKGIQALHFNFQDGKSGTIWIDDISFTNSNGKKAEPAKVEPKKEEPKKEEPKKDDGEKSEPAATDGAGAEANPKTGDTMNVTLYGLIALLSGGAALAFAIKLRRAKS</sequence>
<dbReference type="Proteomes" id="UP000289856">
    <property type="component" value="Chromosome"/>
</dbReference>
<feature type="region of interest" description="Disordered" evidence="1">
    <location>
        <begin position="186"/>
        <end position="232"/>
    </location>
</feature>
<keyword evidence="2" id="KW-0812">Transmembrane</keyword>
<dbReference type="RefSeq" id="WP_130611029.1">
    <property type="nucleotide sequence ID" value="NZ_AP019400.1"/>
</dbReference>
<dbReference type="OrthoDB" id="9761426at2"/>
<feature type="transmembrane region" description="Helical" evidence="2">
    <location>
        <begin position="236"/>
        <end position="255"/>
    </location>
</feature>